<keyword evidence="1" id="KW-0732">Signal</keyword>
<sequence>MLGWSIALLLHVVLSPIWFRPPPLITLFPYAGKLKPVQQSPAAPVLLWNSSDAKEEDAPALQSIGSQIFTNWEALKLQHSATASAKDLQLNRALPVSAPIIQSTESHNSVDWCSVVQPVPIQPLSF</sequence>
<evidence type="ECO:0000256" key="1">
    <source>
        <dbReference type="SAM" id="SignalP"/>
    </source>
</evidence>
<dbReference type="Proteomes" id="UP000887574">
    <property type="component" value="Unplaced"/>
</dbReference>
<organism evidence="2 3">
    <name type="scientific">Ditylenchus dipsaci</name>
    <dbReference type="NCBI Taxonomy" id="166011"/>
    <lineage>
        <taxon>Eukaryota</taxon>
        <taxon>Metazoa</taxon>
        <taxon>Ecdysozoa</taxon>
        <taxon>Nematoda</taxon>
        <taxon>Chromadorea</taxon>
        <taxon>Rhabditida</taxon>
        <taxon>Tylenchina</taxon>
        <taxon>Tylenchomorpha</taxon>
        <taxon>Sphaerularioidea</taxon>
        <taxon>Anguinidae</taxon>
        <taxon>Anguininae</taxon>
        <taxon>Ditylenchus</taxon>
    </lineage>
</organism>
<feature type="chain" id="PRO_5036735655" evidence="1">
    <location>
        <begin position="20"/>
        <end position="126"/>
    </location>
</feature>
<dbReference type="AlphaFoldDB" id="A0A915D830"/>
<feature type="signal peptide" evidence="1">
    <location>
        <begin position="1"/>
        <end position="19"/>
    </location>
</feature>
<name>A0A915D830_9BILA</name>
<proteinExistence type="predicted"/>
<evidence type="ECO:0000313" key="3">
    <source>
        <dbReference type="WBParaSite" id="jg16531"/>
    </source>
</evidence>
<evidence type="ECO:0000313" key="2">
    <source>
        <dbReference type="Proteomes" id="UP000887574"/>
    </source>
</evidence>
<dbReference type="WBParaSite" id="jg16531">
    <property type="protein sequence ID" value="jg16531"/>
    <property type="gene ID" value="jg16531"/>
</dbReference>
<protein>
    <submittedName>
        <fullName evidence="3">Uncharacterized protein</fullName>
    </submittedName>
</protein>
<reference evidence="3" key="1">
    <citation type="submission" date="2022-11" db="UniProtKB">
        <authorList>
            <consortium name="WormBaseParasite"/>
        </authorList>
    </citation>
    <scope>IDENTIFICATION</scope>
</reference>
<keyword evidence="2" id="KW-1185">Reference proteome</keyword>
<accession>A0A915D830</accession>